<dbReference type="PANTHER" id="PTHR35043:SF7">
    <property type="entry name" value="TRANSCRIPTION FACTOR DOMAIN-CONTAINING PROTEIN"/>
    <property type="match status" value="1"/>
</dbReference>
<evidence type="ECO:0000313" key="3">
    <source>
        <dbReference type="Proteomes" id="UP000823399"/>
    </source>
</evidence>
<dbReference type="RefSeq" id="XP_041287176.1">
    <property type="nucleotide sequence ID" value="XM_041431871.1"/>
</dbReference>
<name>A0A9P7EWP5_9AGAM</name>
<feature type="transmembrane region" description="Helical" evidence="1">
    <location>
        <begin position="134"/>
        <end position="157"/>
    </location>
</feature>
<evidence type="ECO:0000313" key="2">
    <source>
        <dbReference type="EMBL" id="KAG2093350.1"/>
    </source>
</evidence>
<dbReference type="GeneID" id="64694130"/>
<dbReference type="OrthoDB" id="9451547at2759"/>
<feature type="transmembrane region" description="Helical" evidence="1">
    <location>
        <begin position="106"/>
        <end position="127"/>
    </location>
</feature>
<evidence type="ECO:0008006" key="4">
    <source>
        <dbReference type="Google" id="ProtNLM"/>
    </source>
</evidence>
<keyword evidence="1" id="KW-0472">Membrane</keyword>
<reference evidence="2" key="1">
    <citation type="journal article" date="2020" name="New Phytol.">
        <title>Comparative genomics reveals dynamic genome evolution in host specialist ectomycorrhizal fungi.</title>
        <authorList>
            <person name="Lofgren L.A."/>
            <person name="Nguyen N.H."/>
            <person name="Vilgalys R."/>
            <person name="Ruytinx J."/>
            <person name="Liao H.L."/>
            <person name="Branco S."/>
            <person name="Kuo A."/>
            <person name="LaButti K."/>
            <person name="Lipzen A."/>
            <person name="Andreopoulos W."/>
            <person name="Pangilinan J."/>
            <person name="Riley R."/>
            <person name="Hundley H."/>
            <person name="Na H."/>
            <person name="Barry K."/>
            <person name="Grigoriev I.V."/>
            <person name="Stajich J.E."/>
            <person name="Kennedy P.G."/>
        </authorList>
    </citation>
    <scope>NUCLEOTIDE SEQUENCE</scope>
    <source>
        <strain evidence="2">FC423</strain>
    </source>
</reference>
<dbReference type="PANTHER" id="PTHR35043">
    <property type="entry name" value="TRANSCRIPTION FACTOR DOMAIN-CONTAINING PROTEIN"/>
    <property type="match status" value="1"/>
</dbReference>
<evidence type="ECO:0000256" key="1">
    <source>
        <dbReference type="SAM" id="Phobius"/>
    </source>
</evidence>
<organism evidence="2 3">
    <name type="scientific">Suillus discolor</name>
    <dbReference type="NCBI Taxonomy" id="1912936"/>
    <lineage>
        <taxon>Eukaryota</taxon>
        <taxon>Fungi</taxon>
        <taxon>Dikarya</taxon>
        <taxon>Basidiomycota</taxon>
        <taxon>Agaricomycotina</taxon>
        <taxon>Agaricomycetes</taxon>
        <taxon>Agaricomycetidae</taxon>
        <taxon>Boletales</taxon>
        <taxon>Suillineae</taxon>
        <taxon>Suillaceae</taxon>
        <taxon>Suillus</taxon>
    </lineage>
</organism>
<dbReference type="EMBL" id="JABBWM010000085">
    <property type="protein sequence ID" value="KAG2093350.1"/>
    <property type="molecule type" value="Genomic_DNA"/>
</dbReference>
<accession>A0A9P7EWP5</accession>
<feature type="transmembrane region" description="Helical" evidence="1">
    <location>
        <begin position="169"/>
        <end position="193"/>
    </location>
</feature>
<keyword evidence="3" id="KW-1185">Reference proteome</keyword>
<dbReference type="Proteomes" id="UP000823399">
    <property type="component" value="Unassembled WGS sequence"/>
</dbReference>
<keyword evidence="1" id="KW-0812">Transmembrane</keyword>
<sequence length="213" mass="24379">MQLITRAIYHLETTQLEVGTLAFAVLNFLTYAVWWDKPLNVQCPHPVYWNVSDRDEFTRLRILRRIFRPVIELIGWAEIPTSRKLRVPTFDGSIKLEGSDNMVLRLAGLLIATIFGGIHCMAWFFAFPACQEQALWRMSAIAITCTPWLSILTVLVFNVLDALDACFDAVYALFVMLYITARAVLLVLMFTTLRDLPPDVYKAVLWTSLVPHL</sequence>
<dbReference type="AlphaFoldDB" id="A0A9P7EWP5"/>
<protein>
    <recommendedName>
        <fullName evidence="4">Transmembrane protein</fullName>
    </recommendedName>
</protein>
<comment type="caution">
    <text evidence="2">The sequence shown here is derived from an EMBL/GenBank/DDBJ whole genome shotgun (WGS) entry which is preliminary data.</text>
</comment>
<gene>
    <name evidence="2" type="ORF">F5147DRAFT_585529</name>
</gene>
<proteinExistence type="predicted"/>
<keyword evidence="1" id="KW-1133">Transmembrane helix</keyword>